<protein>
    <submittedName>
        <fullName evidence="2">3'(2'),5'-bisphosphate nucleotidase CysQ</fullName>
    </submittedName>
</protein>
<dbReference type="Gene3D" id="3.40.190.80">
    <property type="match status" value="1"/>
</dbReference>
<name>A0A2U0SGZ2_9SPHN</name>
<dbReference type="PANTHER" id="PTHR43028:SF5">
    <property type="entry name" value="3'(2'),5'-BISPHOSPHATE NUCLEOTIDASE 1"/>
    <property type="match status" value="1"/>
</dbReference>
<dbReference type="SUPFAM" id="SSF56655">
    <property type="entry name" value="Carbohydrate phosphatase"/>
    <property type="match status" value="1"/>
</dbReference>
<dbReference type="InterPro" id="IPR050725">
    <property type="entry name" value="CysQ/Inositol_MonoPase"/>
</dbReference>
<dbReference type="GO" id="GO:0046872">
    <property type="term" value="F:metal ion binding"/>
    <property type="evidence" value="ECO:0007669"/>
    <property type="project" value="UniProtKB-KW"/>
</dbReference>
<comment type="caution">
    <text evidence="2">The sequence shown here is derived from an EMBL/GenBank/DDBJ whole genome shotgun (WGS) entry which is preliminary data.</text>
</comment>
<feature type="binding site" evidence="1">
    <location>
        <position position="59"/>
    </location>
    <ligand>
        <name>Mg(2+)</name>
        <dbReference type="ChEBI" id="CHEBI:18420"/>
        <label>1</label>
        <note>catalytic</note>
    </ligand>
</feature>
<feature type="binding site" evidence="1">
    <location>
        <position position="77"/>
    </location>
    <ligand>
        <name>Mg(2+)</name>
        <dbReference type="ChEBI" id="CHEBI:18420"/>
        <label>1</label>
        <note>catalytic</note>
    </ligand>
</feature>
<dbReference type="PRINTS" id="PR00377">
    <property type="entry name" value="IMPHPHTASES"/>
</dbReference>
<proteinExistence type="predicted"/>
<evidence type="ECO:0000313" key="3">
    <source>
        <dbReference type="Proteomes" id="UP000245890"/>
    </source>
</evidence>
<keyword evidence="1" id="KW-0479">Metal-binding</keyword>
<dbReference type="OrthoDB" id="9785695at2"/>
<dbReference type="AlphaFoldDB" id="A0A2U0SGZ2"/>
<dbReference type="Gene3D" id="3.30.540.10">
    <property type="entry name" value="Fructose-1,6-Bisphosphatase, subunit A, domain 1"/>
    <property type="match status" value="1"/>
</dbReference>
<dbReference type="EMBL" id="QENQ01000001">
    <property type="protein sequence ID" value="PVX30622.1"/>
    <property type="molecule type" value="Genomic_DNA"/>
</dbReference>
<dbReference type="GO" id="GO:0050427">
    <property type="term" value="P:3'-phosphoadenosine 5'-phosphosulfate metabolic process"/>
    <property type="evidence" value="ECO:0007669"/>
    <property type="project" value="TreeGrafter"/>
</dbReference>
<dbReference type="Pfam" id="PF00459">
    <property type="entry name" value="Inositol_P"/>
    <property type="match status" value="2"/>
</dbReference>
<feature type="binding site" evidence="1">
    <location>
        <position position="80"/>
    </location>
    <ligand>
        <name>Mg(2+)</name>
        <dbReference type="ChEBI" id="CHEBI:18420"/>
        <label>1</label>
        <note>catalytic</note>
    </ligand>
</feature>
<dbReference type="GO" id="GO:0008441">
    <property type="term" value="F:3'(2'),5'-bisphosphate nucleotidase activity"/>
    <property type="evidence" value="ECO:0007669"/>
    <property type="project" value="TreeGrafter"/>
</dbReference>
<feature type="binding site" evidence="1">
    <location>
        <position position="188"/>
    </location>
    <ligand>
        <name>Mg(2+)</name>
        <dbReference type="ChEBI" id="CHEBI:18420"/>
        <label>1</label>
        <note>catalytic</note>
    </ligand>
</feature>
<gene>
    <name evidence="2" type="ORF">DD559_15800</name>
</gene>
<dbReference type="InterPro" id="IPR000760">
    <property type="entry name" value="Inositol_monophosphatase-like"/>
</dbReference>
<keyword evidence="1" id="KW-0460">Magnesium</keyword>
<reference evidence="2 3" key="1">
    <citation type="submission" date="2018-05" db="EMBL/GenBank/DDBJ databases">
        <title>Description of Sphingomonas pokkalii sp nov, isolated from the rhizosphere of saline tolerant pokkali rice and its draft genome analysis.</title>
        <authorList>
            <person name="Menon R."/>
            <person name="Kumari S."/>
            <person name="Rameshkumar N."/>
        </authorList>
    </citation>
    <scope>NUCLEOTIDE SEQUENCE [LARGE SCALE GENOMIC DNA]</scope>
    <source>
        <strain evidence="2 3">L3B27</strain>
    </source>
</reference>
<keyword evidence="3" id="KW-1185">Reference proteome</keyword>
<organism evidence="2 3">
    <name type="scientific">Sphingomonas pokkalii</name>
    <dbReference type="NCBI Taxonomy" id="2175090"/>
    <lineage>
        <taxon>Bacteria</taxon>
        <taxon>Pseudomonadati</taxon>
        <taxon>Pseudomonadota</taxon>
        <taxon>Alphaproteobacteria</taxon>
        <taxon>Sphingomonadales</taxon>
        <taxon>Sphingomonadaceae</taxon>
        <taxon>Sphingomonas</taxon>
    </lineage>
</organism>
<sequence length="245" mass="25858">MSTELTDAELAHAIATEAGDLLLRIQADCAGGARGDREANSLILDRLRTARPYDMILSEESADDLSRLEQRRIWIVDPLDGTREFAERRDDWAVHIALAVDGAATAGAVALPRLGVTLASDRPPPLAPAQHPPRMLVSRTRASRLCAEVGESIGAVHVGMGSAGAKAMAVVRGEAEIYLHSGGQHQWDNCAPVAVALAAGLHASRIDGSPIVYNQASTSLPDLLICRPEWAAPVLAAVAACEAAR</sequence>
<dbReference type="GO" id="GO:0000103">
    <property type="term" value="P:sulfate assimilation"/>
    <property type="evidence" value="ECO:0007669"/>
    <property type="project" value="TreeGrafter"/>
</dbReference>
<dbReference type="RefSeq" id="WP_116470032.1">
    <property type="nucleotide sequence ID" value="NZ_QENQ01000001.1"/>
</dbReference>
<accession>A0A2U0SGZ2</accession>
<evidence type="ECO:0000256" key="1">
    <source>
        <dbReference type="PIRSR" id="PIRSR600760-2"/>
    </source>
</evidence>
<dbReference type="Proteomes" id="UP000245890">
    <property type="component" value="Unassembled WGS sequence"/>
</dbReference>
<dbReference type="PANTHER" id="PTHR43028">
    <property type="entry name" value="3'(2'),5'-BISPHOSPHATE NUCLEOTIDASE 1"/>
    <property type="match status" value="1"/>
</dbReference>
<dbReference type="CDD" id="cd01638">
    <property type="entry name" value="CysQ"/>
    <property type="match status" value="1"/>
</dbReference>
<feature type="binding site" evidence="1">
    <location>
        <position position="79"/>
    </location>
    <ligand>
        <name>Mg(2+)</name>
        <dbReference type="ChEBI" id="CHEBI:18420"/>
        <label>1</label>
        <note>catalytic</note>
    </ligand>
</feature>
<comment type="cofactor">
    <cofactor evidence="1">
        <name>Mg(2+)</name>
        <dbReference type="ChEBI" id="CHEBI:18420"/>
    </cofactor>
</comment>
<evidence type="ECO:0000313" key="2">
    <source>
        <dbReference type="EMBL" id="PVX30622.1"/>
    </source>
</evidence>